<dbReference type="SMART" id="SM00255">
    <property type="entry name" value="TIR"/>
    <property type="match status" value="1"/>
</dbReference>
<dbReference type="GO" id="GO:2000343">
    <property type="term" value="P:positive regulation of chemokine (C-X-C motif) ligand 2 production"/>
    <property type="evidence" value="ECO:0007669"/>
    <property type="project" value="TreeGrafter"/>
</dbReference>
<dbReference type="GO" id="GO:0005886">
    <property type="term" value="C:plasma membrane"/>
    <property type="evidence" value="ECO:0007669"/>
    <property type="project" value="TreeGrafter"/>
</dbReference>
<dbReference type="Gene3D" id="3.40.50.10140">
    <property type="entry name" value="Toll/interleukin-1 receptor homology (TIR) domain"/>
    <property type="match status" value="1"/>
</dbReference>
<keyword evidence="4" id="KW-1185">Reference proteome</keyword>
<sequence length="203" mass="22941">MHGLFQKLLKPRVSLSTQHEQEAKVTNVSTSSSFTSSFSSPPSFSSLPETAPSKPPQPHSALSSPQRYNRKYDLLVCHSHADTEVANRLVSFLETSPHSLRCFLWQRDVGPGGAIFTEFCQAVQDSHLQALLITPNFLQEDLCTYMMHQTLAEGPMSNRLIPLVYNLSHSQYPQELKFYVYINLSNNTCRGYTRINQTVLDCE</sequence>
<dbReference type="InterPro" id="IPR035897">
    <property type="entry name" value="Toll_tir_struct_dom_sf"/>
</dbReference>
<proteinExistence type="predicted"/>
<dbReference type="Ensembl" id="ENSMALT00000016448.1">
    <property type="protein sequence ID" value="ENSMALP00000016125.1"/>
    <property type="gene ID" value="ENSMALG00000011315.1"/>
</dbReference>
<dbReference type="PROSITE" id="PS50104">
    <property type="entry name" value="TIR"/>
    <property type="match status" value="1"/>
</dbReference>
<accession>A0A3Q3JHC2</accession>
<organism evidence="3 4">
    <name type="scientific">Monopterus albus</name>
    <name type="common">Swamp eel</name>
    <dbReference type="NCBI Taxonomy" id="43700"/>
    <lineage>
        <taxon>Eukaryota</taxon>
        <taxon>Metazoa</taxon>
        <taxon>Chordata</taxon>
        <taxon>Craniata</taxon>
        <taxon>Vertebrata</taxon>
        <taxon>Euteleostomi</taxon>
        <taxon>Actinopterygii</taxon>
        <taxon>Neopterygii</taxon>
        <taxon>Teleostei</taxon>
        <taxon>Neoteleostei</taxon>
        <taxon>Acanthomorphata</taxon>
        <taxon>Anabantaria</taxon>
        <taxon>Synbranchiformes</taxon>
        <taxon>Synbranchidae</taxon>
        <taxon>Monopterus</taxon>
    </lineage>
</organism>
<dbReference type="GO" id="GO:0034142">
    <property type="term" value="P:toll-like receptor 4 signaling pathway"/>
    <property type="evidence" value="ECO:0007669"/>
    <property type="project" value="TreeGrafter"/>
</dbReference>
<evidence type="ECO:0000256" key="1">
    <source>
        <dbReference type="SAM" id="MobiDB-lite"/>
    </source>
</evidence>
<dbReference type="PANTHER" id="PTHR22662">
    <property type="entry name" value="TIRAP"/>
    <property type="match status" value="1"/>
</dbReference>
<feature type="domain" description="TIR" evidence="2">
    <location>
        <begin position="70"/>
        <end position="203"/>
    </location>
</feature>
<evidence type="ECO:0000259" key="2">
    <source>
        <dbReference type="PROSITE" id="PS50104"/>
    </source>
</evidence>
<dbReference type="AlphaFoldDB" id="A0A3Q3JHC2"/>
<reference evidence="3" key="1">
    <citation type="submission" date="2025-08" db="UniProtKB">
        <authorList>
            <consortium name="Ensembl"/>
        </authorList>
    </citation>
    <scope>IDENTIFICATION</scope>
</reference>
<feature type="compositionally biased region" description="Low complexity" evidence="1">
    <location>
        <begin position="29"/>
        <end position="46"/>
    </location>
</feature>
<reference evidence="3" key="2">
    <citation type="submission" date="2025-09" db="UniProtKB">
        <authorList>
            <consortium name="Ensembl"/>
        </authorList>
    </citation>
    <scope>IDENTIFICATION</scope>
</reference>
<dbReference type="InterPro" id="IPR017279">
    <property type="entry name" value="Tol-interleuk_rcpt_adapt_Tirap"/>
</dbReference>
<dbReference type="PANTHER" id="PTHR22662:SF0">
    <property type="entry name" value="TOLL_INTERLEUKIN-1 RECEPTOR DOMAIN-CONTAINING ADAPTER PROTEIN"/>
    <property type="match status" value="1"/>
</dbReference>
<feature type="region of interest" description="Disordered" evidence="1">
    <location>
        <begin position="16"/>
        <end position="65"/>
    </location>
</feature>
<protein>
    <recommendedName>
        <fullName evidence="2">TIR domain-containing protein</fullName>
    </recommendedName>
</protein>
<name>A0A3Q3JHC2_MONAL</name>
<dbReference type="STRING" id="43700.ENSMALP00000016125"/>
<dbReference type="Pfam" id="PF13676">
    <property type="entry name" value="TIR_2"/>
    <property type="match status" value="1"/>
</dbReference>
<dbReference type="GO" id="GO:0043123">
    <property type="term" value="P:positive regulation of canonical NF-kappaB signal transduction"/>
    <property type="evidence" value="ECO:0007669"/>
    <property type="project" value="TreeGrafter"/>
</dbReference>
<dbReference type="GO" id="GO:0035663">
    <property type="term" value="F:Toll-like receptor 2 binding"/>
    <property type="evidence" value="ECO:0007669"/>
    <property type="project" value="TreeGrafter"/>
</dbReference>
<dbReference type="InterPro" id="IPR000157">
    <property type="entry name" value="TIR_dom"/>
</dbReference>
<evidence type="ECO:0000313" key="3">
    <source>
        <dbReference type="Ensembl" id="ENSMALP00000016125.1"/>
    </source>
</evidence>
<feature type="compositionally biased region" description="Polar residues" evidence="1">
    <location>
        <begin position="16"/>
        <end position="28"/>
    </location>
</feature>
<dbReference type="Proteomes" id="UP000261600">
    <property type="component" value="Unplaced"/>
</dbReference>
<dbReference type="SUPFAM" id="SSF52200">
    <property type="entry name" value="Toll/Interleukin receptor TIR domain"/>
    <property type="match status" value="1"/>
</dbReference>
<evidence type="ECO:0000313" key="4">
    <source>
        <dbReference type="Proteomes" id="UP000261600"/>
    </source>
</evidence>
<dbReference type="GO" id="GO:0032760">
    <property type="term" value="P:positive regulation of tumor necrosis factor production"/>
    <property type="evidence" value="ECO:0007669"/>
    <property type="project" value="TreeGrafter"/>
</dbReference>
<dbReference type="GO" id="GO:0035662">
    <property type="term" value="F:Toll-like receptor 4 binding"/>
    <property type="evidence" value="ECO:0007669"/>
    <property type="project" value="TreeGrafter"/>
</dbReference>
<dbReference type="GO" id="GO:0005737">
    <property type="term" value="C:cytoplasm"/>
    <property type="evidence" value="ECO:0007669"/>
    <property type="project" value="TreeGrafter"/>
</dbReference>